<accession>A0A835HIJ3</accession>
<evidence type="ECO:0000313" key="2">
    <source>
        <dbReference type="EMBL" id="KAF9600271.1"/>
    </source>
</evidence>
<dbReference type="PANTHER" id="PTHR33144">
    <property type="entry name" value="OS10G0409366 PROTEIN-RELATED"/>
    <property type="match status" value="1"/>
</dbReference>
<organism evidence="2 3">
    <name type="scientific">Coptis chinensis</name>
    <dbReference type="NCBI Taxonomy" id="261450"/>
    <lineage>
        <taxon>Eukaryota</taxon>
        <taxon>Viridiplantae</taxon>
        <taxon>Streptophyta</taxon>
        <taxon>Embryophyta</taxon>
        <taxon>Tracheophyta</taxon>
        <taxon>Spermatophyta</taxon>
        <taxon>Magnoliopsida</taxon>
        <taxon>Ranunculales</taxon>
        <taxon>Ranunculaceae</taxon>
        <taxon>Coptidoideae</taxon>
        <taxon>Coptis</taxon>
    </lineage>
</organism>
<dbReference type="AlphaFoldDB" id="A0A835HIJ3"/>
<dbReference type="EMBL" id="JADFTS010000006">
    <property type="protein sequence ID" value="KAF9600271.1"/>
    <property type="molecule type" value="Genomic_DNA"/>
</dbReference>
<gene>
    <name evidence="2" type="ORF">IFM89_005857</name>
</gene>
<name>A0A835HIJ3_9MAGN</name>
<evidence type="ECO:0000313" key="3">
    <source>
        <dbReference type="Proteomes" id="UP000631114"/>
    </source>
</evidence>
<proteinExistence type="predicted"/>
<dbReference type="PANTHER" id="PTHR33144:SF45">
    <property type="entry name" value="TRANSPOSASE TNP1_EN_SPM-LIKE DOMAIN-CONTAINING PROTEIN"/>
    <property type="match status" value="1"/>
</dbReference>
<keyword evidence="3" id="KW-1185">Reference proteome</keyword>
<feature type="region of interest" description="Disordered" evidence="1">
    <location>
        <begin position="255"/>
        <end position="274"/>
    </location>
</feature>
<evidence type="ECO:0000256" key="1">
    <source>
        <dbReference type="SAM" id="MobiDB-lite"/>
    </source>
</evidence>
<evidence type="ECO:0008006" key="4">
    <source>
        <dbReference type="Google" id="ProtNLM"/>
    </source>
</evidence>
<reference evidence="2 3" key="1">
    <citation type="submission" date="2020-10" db="EMBL/GenBank/DDBJ databases">
        <title>The Coptis chinensis genome and diversification of protoberbering-type alkaloids.</title>
        <authorList>
            <person name="Wang B."/>
            <person name="Shu S."/>
            <person name="Song C."/>
            <person name="Liu Y."/>
        </authorList>
    </citation>
    <scope>NUCLEOTIDE SEQUENCE [LARGE SCALE GENOMIC DNA]</scope>
    <source>
        <strain evidence="2">HL-2020</strain>
        <tissue evidence="2">Leaf</tissue>
    </source>
</reference>
<comment type="caution">
    <text evidence="2">The sequence shown here is derived from an EMBL/GenBank/DDBJ whole genome shotgun (WGS) entry which is preliminary data.</text>
</comment>
<sequence>KIFIEFDADGQLVGDNSSRYSSTLGGIAKTHCPIFYESFTNVLDQTKNAIWKSVKYHVFDTYRKCQLKKVGKSFREYTHRLRVKHYDKYKNDDERKRNCPKGVKQDKWERFVDNESKPFRKRMRFIGKKSRQAKKRNLGAKFTRTDSYIAIHTRKDGSFIAPERMARINAIIEVDLSSVDLDLDNDPVAQVFGLDKYGRMCGMSADITKTSLVSSAPAKEKLHKEYQQRTMVEEWVMSLEKHMINLTQISVEMKDQQTNSQKSVTANATTSNVI</sequence>
<dbReference type="Proteomes" id="UP000631114">
    <property type="component" value="Unassembled WGS sequence"/>
</dbReference>
<protein>
    <recommendedName>
        <fullName evidence="4">Transposase</fullName>
    </recommendedName>
</protein>
<feature type="non-terminal residue" evidence="2">
    <location>
        <position position="1"/>
    </location>
</feature>